<dbReference type="EMBL" id="JAMQOS010000001">
    <property type="protein sequence ID" value="MDS0280659.1"/>
    <property type="molecule type" value="Genomic_DNA"/>
</dbReference>
<proteinExistence type="predicted"/>
<feature type="transmembrane region" description="Helical" evidence="1">
    <location>
        <begin position="130"/>
        <end position="151"/>
    </location>
</feature>
<comment type="caution">
    <text evidence="2">The sequence shown here is derived from an EMBL/GenBank/DDBJ whole genome shotgun (WGS) entry which is preliminary data.</text>
</comment>
<accession>A0ABU2FIS4</accession>
<reference evidence="2 3" key="1">
    <citation type="submission" date="2022-06" db="EMBL/GenBank/DDBJ databases">
        <title>Halomicroarcula sp. a new haloarchaeum isolate from saline soil.</title>
        <authorList>
            <person name="Strakova D."/>
            <person name="Galisteo C."/>
            <person name="Sanchez-Porro C."/>
            <person name="Ventosa A."/>
        </authorList>
    </citation>
    <scope>NUCLEOTIDE SEQUENCE [LARGE SCALE GENOMIC DNA]</scope>
    <source>
        <strain evidence="2 3">S3CR25-11</strain>
    </source>
</reference>
<keyword evidence="1" id="KW-0472">Membrane</keyword>
<gene>
    <name evidence="2" type="ORF">NDI86_00900</name>
</gene>
<feature type="transmembrane region" description="Helical" evidence="1">
    <location>
        <begin position="198"/>
        <end position="223"/>
    </location>
</feature>
<dbReference type="RefSeq" id="WP_310898505.1">
    <property type="nucleotide sequence ID" value="NZ_JAMQOS010000001.1"/>
</dbReference>
<feature type="transmembrane region" description="Helical" evidence="1">
    <location>
        <begin position="21"/>
        <end position="41"/>
    </location>
</feature>
<keyword evidence="3" id="KW-1185">Reference proteome</keyword>
<feature type="transmembrane region" description="Helical" evidence="1">
    <location>
        <begin position="277"/>
        <end position="297"/>
    </location>
</feature>
<evidence type="ECO:0000256" key="1">
    <source>
        <dbReference type="SAM" id="Phobius"/>
    </source>
</evidence>
<feature type="transmembrane region" description="Helical" evidence="1">
    <location>
        <begin position="103"/>
        <end position="124"/>
    </location>
</feature>
<keyword evidence="1" id="KW-1133">Transmembrane helix</keyword>
<dbReference type="Proteomes" id="UP001268864">
    <property type="component" value="Unassembled WGS sequence"/>
</dbReference>
<feature type="transmembrane region" description="Helical" evidence="1">
    <location>
        <begin position="74"/>
        <end position="91"/>
    </location>
</feature>
<evidence type="ECO:0000313" key="2">
    <source>
        <dbReference type="EMBL" id="MDS0280659.1"/>
    </source>
</evidence>
<protein>
    <recommendedName>
        <fullName evidence="4">Rhomboid family intramembrane serine protease</fullName>
    </recommendedName>
</protein>
<feature type="transmembrane region" description="Helical" evidence="1">
    <location>
        <begin position="163"/>
        <end position="186"/>
    </location>
</feature>
<feature type="transmembrane region" description="Helical" evidence="1">
    <location>
        <begin position="244"/>
        <end position="265"/>
    </location>
</feature>
<organism evidence="2 3">
    <name type="scientific">Haloarcula onubensis</name>
    <dbReference type="NCBI Taxonomy" id="2950539"/>
    <lineage>
        <taxon>Archaea</taxon>
        <taxon>Methanobacteriati</taxon>
        <taxon>Methanobacteriota</taxon>
        <taxon>Stenosarchaea group</taxon>
        <taxon>Halobacteria</taxon>
        <taxon>Halobacteriales</taxon>
        <taxon>Haloarculaceae</taxon>
        <taxon>Haloarcula</taxon>
    </lineage>
</organism>
<evidence type="ECO:0008006" key="4">
    <source>
        <dbReference type="Google" id="ProtNLM"/>
    </source>
</evidence>
<name>A0ABU2FIS4_9EURY</name>
<sequence>MDRVGETESEGAFESLRTPATAADLLLVAAVPAVLLAVATLPQSVRQSLVFEYGDPTLRTAVLSSFVHVGPRHLAVNLVGYALVVPVAYLLSAVNGERWRFRVAFVSLLLVCPVVLPYLNLAIVRSSASAGFSGVLLALYGYLPLALATHAEGQFGIGNRRTTAPLLFFTGLALIALLTLGAVLSYGVTVPYRGRTVAVGHVLTATLVGLLVVLALVVVLYGLSLAEAGTNWRERLRAAATEAGHFELAVVGTGLFVALPFATFPVDPVVGGRVLNLYAHLLGYALGFIATYVLVVLESARFGPS</sequence>
<keyword evidence="1" id="KW-0812">Transmembrane</keyword>
<evidence type="ECO:0000313" key="3">
    <source>
        <dbReference type="Proteomes" id="UP001268864"/>
    </source>
</evidence>